<dbReference type="SUPFAM" id="SSF53474">
    <property type="entry name" value="alpha/beta-Hydrolases"/>
    <property type="match status" value="1"/>
</dbReference>
<dbReference type="Pfam" id="PF07859">
    <property type="entry name" value="Abhydrolase_3"/>
    <property type="match status" value="1"/>
</dbReference>
<dbReference type="RefSeq" id="WP_004601620.1">
    <property type="nucleotide sequence ID" value="NZ_HF541868.1"/>
</dbReference>
<evidence type="ECO:0000313" key="7">
    <source>
        <dbReference type="Proteomes" id="UP000006078"/>
    </source>
</evidence>
<protein>
    <submittedName>
        <fullName evidence="5">Alpha/beta hydrolase fold-3 domain protein</fullName>
        <ecNumber evidence="5">3.1.1.3</ecNumber>
    </submittedName>
</protein>
<dbReference type="eggNOG" id="COG0657">
    <property type="taxonomic scope" value="Bacteria"/>
</dbReference>
<keyword evidence="7" id="KW-1185">Reference proteome</keyword>
<reference evidence="6 7" key="2">
    <citation type="submission" date="2012-08" db="EMBL/GenBank/DDBJ databases">
        <title>The Genome Sequence of Turicella otitidis ATCC 51513.</title>
        <authorList>
            <consortium name="The Broad Institute Genome Sequencing Platform"/>
            <person name="Earl A."/>
            <person name="Ward D."/>
            <person name="Feldgarden M."/>
            <person name="Gevers D."/>
            <person name="Huys G."/>
            <person name="Walker B."/>
            <person name="Young S.K."/>
            <person name="Zeng Q."/>
            <person name="Gargeya S."/>
            <person name="Fitzgerald M."/>
            <person name="Haas B."/>
            <person name="Abouelleil A."/>
            <person name="Alvarado L."/>
            <person name="Arachchi H.M."/>
            <person name="Berlin A.M."/>
            <person name="Chapman S.B."/>
            <person name="Goldberg J."/>
            <person name="Griggs A."/>
            <person name="Gujja S."/>
            <person name="Hansen M."/>
            <person name="Howarth C."/>
            <person name="Imamovic A."/>
            <person name="Larimer J."/>
            <person name="McCowen C."/>
            <person name="Montmayeur A."/>
            <person name="Murphy C."/>
            <person name="Neiman D."/>
            <person name="Pearson M."/>
            <person name="Priest M."/>
            <person name="Roberts A."/>
            <person name="Saif S."/>
            <person name="Shea T."/>
            <person name="Sisk P."/>
            <person name="Sykes S."/>
            <person name="Wortman J."/>
            <person name="Nusbaum C."/>
            <person name="Birren B."/>
        </authorList>
    </citation>
    <scope>NUCLEOTIDE SEQUENCE [LARGE SCALE GENOMIC DNA]</scope>
    <source>
        <strain evidence="6 7">ATCC 51513</strain>
    </source>
</reference>
<dbReference type="Proteomes" id="UP000011016">
    <property type="component" value="Unassembled WGS sequence"/>
</dbReference>
<dbReference type="InterPro" id="IPR013094">
    <property type="entry name" value="AB_hydrolase_3"/>
</dbReference>
<dbReference type="EMBL" id="CAJZ01000189">
    <property type="protein sequence ID" value="CCI84010.1"/>
    <property type="molecule type" value="Genomic_DNA"/>
</dbReference>
<dbReference type="Proteomes" id="UP000006078">
    <property type="component" value="Unassembled WGS sequence"/>
</dbReference>
<dbReference type="PATRIC" id="fig|883169.3.peg.1667"/>
<evidence type="ECO:0000313" key="6">
    <source>
        <dbReference type="EMBL" id="EJZ81322.1"/>
    </source>
</evidence>
<comment type="caution">
    <text evidence="5">The sequence shown here is derived from an EMBL/GenBank/DDBJ whole genome shotgun (WGS) entry which is preliminary data.</text>
</comment>
<gene>
    <name evidence="5" type="primary">lipN</name>
    <name evidence="5" type="ORF">BN46_1288</name>
    <name evidence="6" type="ORF">HMPREF9719_01730</name>
</gene>
<evidence type="ECO:0000313" key="8">
    <source>
        <dbReference type="Proteomes" id="UP000011016"/>
    </source>
</evidence>
<dbReference type="STRING" id="29321.AAV33_04765"/>
<dbReference type="GO" id="GO:0004806">
    <property type="term" value="F:triacylglycerol lipase activity"/>
    <property type="evidence" value="ECO:0007669"/>
    <property type="project" value="UniProtKB-EC"/>
</dbReference>
<dbReference type="EC" id="3.1.1.3" evidence="5"/>
<evidence type="ECO:0000256" key="3">
    <source>
        <dbReference type="SAM" id="MobiDB-lite"/>
    </source>
</evidence>
<sequence>MTDPSAAPGPGTTPIRLLPGADEHTGRPVAEDAAGPLEFFRQHGSRSYHQFPLDELRAAFAKIAVDAPLREDPTLPAPRWRDFDRGEFVVRVYDPRPEIEADNPTPGVFFFHGGGWVMGDVDTHHPIANRWAARTGLPVAAISYRLAPEHPYPAAIEDSRAGLAWFLDHSAEHGLKVTSVSLGGDSAGGTLAAVLTNELAAAAAAGGDAVPLDSQVLIYPAVDASRGGAENPSKRRLERGFPMTTETVGFFSDSFLPEGVDRTARDISPLLHELPAGLPDSYVLTVDNDPLADEGIDYAGKLAKSGAYVYHEHLPGYAHGIFSSAGVIPTGERYINEAADFVAARAGLGRARREAGRGATPTQN</sequence>
<feature type="domain" description="Alpha/beta hydrolase fold-3" evidence="4">
    <location>
        <begin position="108"/>
        <end position="322"/>
    </location>
</feature>
<organism evidence="5 8">
    <name type="scientific">Corynebacterium otitidis ATCC 51513</name>
    <dbReference type="NCBI Taxonomy" id="883169"/>
    <lineage>
        <taxon>Bacteria</taxon>
        <taxon>Bacillati</taxon>
        <taxon>Actinomycetota</taxon>
        <taxon>Actinomycetes</taxon>
        <taxon>Mycobacteriales</taxon>
        <taxon>Corynebacteriaceae</taxon>
        <taxon>Corynebacterium</taxon>
    </lineage>
</organism>
<accession>I7KK04</accession>
<reference evidence="5 8" key="1">
    <citation type="journal article" date="2012" name="J. Bacteriol.">
        <title>Draft Genome Sequence of Turicella otitidis ATCC 51513, Isolated from Middle Ear Fluid from a Child with Otitis Media.</title>
        <authorList>
            <person name="Brinkrolf K."/>
            <person name="Schneider J."/>
            <person name="Knecht M."/>
            <person name="Ruckert C."/>
            <person name="Tauch A."/>
        </authorList>
    </citation>
    <scope>NUCLEOTIDE SEQUENCE [LARGE SCALE GENOMIC DNA]</scope>
    <source>
        <strain evidence="5 8">ATCC 51513</strain>
    </source>
</reference>
<dbReference type="InterPro" id="IPR002168">
    <property type="entry name" value="Lipase_GDXG_HIS_AS"/>
</dbReference>
<evidence type="ECO:0000256" key="1">
    <source>
        <dbReference type="ARBA" id="ARBA00010515"/>
    </source>
</evidence>
<keyword evidence="2 5" id="KW-0378">Hydrolase</keyword>
<name>I7KK04_9CORY</name>
<dbReference type="PROSITE" id="PS01173">
    <property type="entry name" value="LIPASE_GDXG_HIS"/>
    <property type="match status" value="1"/>
</dbReference>
<dbReference type="InterPro" id="IPR050300">
    <property type="entry name" value="GDXG_lipolytic_enzyme"/>
</dbReference>
<dbReference type="EMBL" id="AHAE01000082">
    <property type="protein sequence ID" value="EJZ81322.1"/>
    <property type="molecule type" value="Genomic_DNA"/>
</dbReference>
<dbReference type="Gene3D" id="3.40.50.1820">
    <property type="entry name" value="alpha/beta hydrolase"/>
    <property type="match status" value="1"/>
</dbReference>
<evidence type="ECO:0000256" key="2">
    <source>
        <dbReference type="ARBA" id="ARBA00022801"/>
    </source>
</evidence>
<evidence type="ECO:0000259" key="4">
    <source>
        <dbReference type="Pfam" id="PF07859"/>
    </source>
</evidence>
<dbReference type="OrthoDB" id="3181909at2"/>
<dbReference type="PANTHER" id="PTHR48081:SF8">
    <property type="entry name" value="ALPHA_BETA HYDROLASE FOLD-3 DOMAIN-CONTAINING PROTEIN-RELATED"/>
    <property type="match status" value="1"/>
</dbReference>
<evidence type="ECO:0000313" key="5">
    <source>
        <dbReference type="EMBL" id="CCI84010.1"/>
    </source>
</evidence>
<dbReference type="PANTHER" id="PTHR48081">
    <property type="entry name" value="AB HYDROLASE SUPERFAMILY PROTEIN C4A8.06C"/>
    <property type="match status" value="1"/>
</dbReference>
<comment type="similarity">
    <text evidence="1">Belongs to the 'GDXG' lipolytic enzyme family.</text>
</comment>
<dbReference type="HOGENOM" id="CLU_012494_6_4_11"/>
<proteinExistence type="inferred from homology"/>
<dbReference type="InterPro" id="IPR029058">
    <property type="entry name" value="AB_hydrolase_fold"/>
</dbReference>
<dbReference type="AlphaFoldDB" id="I7KK04"/>
<feature type="region of interest" description="Disordered" evidence="3">
    <location>
        <begin position="1"/>
        <end position="29"/>
    </location>
</feature>